<organism evidence="1 2">
    <name type="scientific">Hyalomma asiaticum</name>
    <name type="common">Tick</name>
    <dbReference type="NCBI Taxonomy" id="266040"/>
    <lineage>
        <taxon>Eukaryota</taxon>
        <taxon>Metazoa</taxon>
        <taxon>Ecdysozoa</taxon>
        <taxon>Arthropoda</taxon>
        <taxon>Chelicerata</taxon>
        <taxon>Arachnida</taxon>
        <taxon>Acari</taxon>
        <taxon>Parasitiformes</taxon>
        <taxon>Ixodida</taxon>
        <taxon>Ixodoidea</taxon>
        <taxon>Ixodidae</taxon>
        <taxon>Hyalomminae</taxon>
        <taxon>Hyalomma</taxon>
    </lineage>
</organism>
<keyword evidence="2" id="KW-1185">Reference proteome</keyword>
<accession>A0ACB7TPA8</accession>
<evidence type="ECO:0000313" key="1">
    <source>
        <dbReference type="EMBL" id="KAH6948833.1"/>
    </source>
</evidence>
<dbReference type="EMBL" id="CM023481">
    <property type="protein sequence ID" value="KAH6948833.1"/>
    <property type="molecule type" value="Genomic_DNA"/>
</dbReference>
<evidence type="ECO:0000313" key="2">
    <source>
        <dbReference type="Proteomes" id="UP000821845"/>
    </source>
</evidence>
<comment type="caution">
    <text evidence="1">The sequence shown here is derived from an EMBL/GenBank/DDBJ whole genome shotgun (WGS) entry which is preliminary data.</text>
</comment>
<sequence>MPGAESARQRERSRDRCPLAVGRDKSRRKDIAVLAFLATGGAPGCRRYRRGHPSPPPARFKLLLQWVTGIGGHHTAVSRSSSFAKGAATGARTSARRLCARARQVRAAVG</sequence>
<dbReference type="Proteomes" id="UP000821845">
    <property type="component" value="Chromosome 1"/>
</dbReference>
<name>A0ACB7TPA8_HYAAI</name>
<gene>
    <name evidence="1" type="ORF">HPB50_026569</name>
</gene>
<protein>
    <submittedName>
        <fullName evidence="1">Uncharacterized protein</fullName>
    </submittedName>
</protein>
<reference evidence="1" key="1">
    <citation type="submission" date="2020-05" db="EMBL/GenBank/DDBJ databases">
        <title>Large-scale comparative analyses of tick genomes elucidate their genetic diversity and vector capacities.</title>
        <authorList>
            <person name="Jia N."/>
            <person name="Wang J."/>
            <person name="Shi W."/>
            <person name="Du L."/>
            <person name="Sun Y."/>
            <person name="Zhan W."/>
            <person name="Jiang J."/>
            <person name="Wang Q."/>
            <person name="Zhang B."/>
            <person name="Ji P."/>
            <person name="Sakyi L.B."/>
            <person name="Cui X."/>
            <person name="Yuan T."/>
            <person name="Jiang B."/>
            <person name="Yang W."/>
            <person name="Lam T.T.-Y."/>
            <person name="Chang Q."/>
            <person name="Ding S."/>
            <person name="Wang X."/>
            <person name="Zhu J."/>
            <person name="Ruan X."/>
            <person name="Zhao L."/>
            <person name="Wei J."/>
            <person name="Que T."/>
            <person name="Du C."/>
            <person name="Cheng J."/>
            <person name="Dai P."/>
            <person name="Han X."/>
            <person name="Huang E."/>
            <person name="Gao Y."/>
            <person name="Liu J."/>
            <person name="Shao H."/>
            <person name="Ye R."/>
            <person name="Li L."/>
            <person name="Wei W."/>
            <person name="Wang X."/>
            <person name="Wang C."/>
            <person name="Yang T."/>
            <person name="Huo Q."/>
            <person name="Li W."/>
            <person name="Guo W."/>
            <person name="Chen H."/>
            <person name="Zhou L."/>
            <person name="Ni X."/>
            <person name="Tian J."/>
            <person name="Zhou Y."/>
            <person name="Sheng Y."/>
            <person name="Liu T."/>
            <person name="Pan Y."/>
            <person name="Xia L."/>
            <person name="Li J."/>
            <person name="Zhao F."/>
            <person name="Cao W."/>
        </authorList>
    </citation>
    <scope>NUCLEOTIDE SEQUENCE</scope>
    <source>
        <strain evidence="1">Hyas-2018</strain>
    </source>
</reference>
<proteinExistence type="predicted"/>